<evidence type="ECO:0000313" key="2">
    <source>
        <dbReference type="EMBL" id="EMG26242.1"/>
    </source>
</evidence>
<name>A0ABN0ITU0_9STRE</name>
<accession>A0ABN0ITU0</accession>
<dbReference type="Proteomes" id="UP000011769">
    <property type="component" value="Unassembled WGS sequence"/>
</dbReference>
<comment type="caution">
    <text evidence="2">The sequence shown here is derived from an EMBL/GenBank/DDBJ whole genome shotgun (WGS) entry which is preliminary data.</text>
</comment>
<dbReference type="EMBL" id="ALYM01000001">
    <property type="protein sequence ID" value="EMG26242.1"/>
    <property type="molecule type" value="Genomic_DNA"/>
</dbReference>
<dbReference type="RefSeq" id="WP_004234359.1">
    <property type="nucleotide sequence ID" value="NZ_ALYM01000001.1"/>
</dbReference>
<sequence>MWIKNLMQNGYTILDIKKMRLSDFELMIEALEKEDKTEKEEVKEGTLDKAFPFLFG</sequence>
<protein>
    <submittedName>
        <fullName evidence="2">Phage protein</fullName>
    </submittedName>
</protein>
<feature type="coiled-coil region" evidence="1">
    <location>
        <begin position="14"/>
        <end position="41"/>
    </location>
</feature>
<keyword evidence="1" id="KW-0175">Coiled coil</keyword>
<evidence type="ECO:0000256" key="1">
    <source>
        <dbReference type="SAM" id="Coils"/>
    </source>
</evidence>
<keyword evidence="3" id="KW-1185">Reference proteome</keyword>
<gene>
    <name evidence="2" type="ORF">SPJ1_0204</name>
</gene>
<proteinExistence type="predicted"/>
<reference evidence="2 3" key="1">
    <citation type="journal article" date="2013" name="PLoS ONE">
        <title>Comparative Genomic Characterization of Three Streptococcus parauberis Strains in Fish Pathogen, as Assessed by Wide-Genome Analyses.</title>
        <authorList>
            <person name="Nho S.W."/>
            <person name="Hikima J."/>
            <person name="Park S.B."/>
            <person name="Jang H.B."/>
            <person name="Cha I.S."/>
            <person name="Yasuike M."/>
            <person name="Nakamura Y."/>
            <person name="Fujiwara A."/>
            <person name="Sano M."/>
            <person name="Kanai K."/>
            <person name="Kondo H."/>
            <person name="Hirono I."/>
            <person name="Takeyama H."/>
            <person name="Aoki T."/>
            <person name="Jung T.S."/>
        </authorList>
    </citation>
    <scope>NUCLEOTIDE SEQUENCE [LARGE SCALE GENOMIC DNA]</scope>
    <source>
        <strain evidence="2 3">KRS-02083</strain>
    </source>
</reference>
<evidence type="ECO:0000313" key="3">
    <source>
        <dbReference type="Proteomes" id="UP000011769"/>
    </source>
</evidence>
<organism evidence="2 3">
    <name type="scientific">Streptococcus parauberis KRS-02083</name>
    <dbReference type="NCBI Taxonomy" id="1207545"/>
    <lineage>
        <taxon>Bacteria</taxon>
        <taxon>Bacillati</taxon>
        <taxon>Bacillota</taxon>
        <taxon>Bacilli</taxon>
        <taxon>Lactobacillales</taxon>
        <taxon>Streptococcaceae</taxon>
        <taxon>Streptococcus</taxon>
    </lineage>
</organism>